<feature type="region of interest" description="Disordered" evidence="1">
    <location>
        <begin position="1121"/>
        <end position="1145"/>
    </location>
</feature>
<dbReference type="SUPFAM" id="SSF82693">
    <property type="entry name" value="Multidrug efflux transporter AcrB pore domain, PN1, PN2, PC1 and PC2 subdomains"/>
    <property type="match status" value="3"/>
</dbReference>
<evidence type="ECO:0000313" key="5">
    <source>
        <dbReference type="Proteomes" id="UP000245802"/>
    </source>
</evidence>
<dbReference type="Gene3D" id="3.30.70.1440">
    <property type="entry name" value="Multidrug efflux transporter AcrB pore domain"/>
    <property type="match status" value="1"/>
</dbReference>
<feature type="signal peptide" evidence="3">
    <location>
        <begin position="1"/>
        <end position="24"/>
    </location>
</feature>
<name>A0A2Z3H2J0_9BACT</name>
<dbReference type="Gene3D" id="3.30.70.1430">
    <property type="entry name" value="Multidrug efflux transporter AcrB pore domain"/>
    <property type="match status" value="2"/>
</dbReference>
<feature type="transmembrane region" description="Helical" evidence="2">
    <location>
        <begin position="975"/>
        <end position="996"/>
    </location>
</feature>
<dbReference type="EMBL" id="CP025958">
    <property type="protein sequence ID" value="AWM39071.1"/>
    <property type="molecule type" value="Genomic_DNA"/>
</dbReference>
<dbReference type="PANTHER" id="PTHR32063:SF4">
    <property type="entry name" value="SLR6043 PROTEIN"/>
    <property type="match status" value="1"/>
</dbReference>
<feature type="compositionally biased region" description="Basic and acidic residues" evidence="1">
    <location>
        <begin position="1121"/>
        <end position="1131"/>
    </location>
</feature>
<keyword evidence="3" id="KW-0732">Signal</keyword>
<dbReference type="Gene3D" id="3.30.70.1320">
    <property type="entry name" value="Multidrug efflux transporter AcrB pore domain like"/>
    <property type="match status" value="1"/>
</dbReference>
<feature type="transmembrane region" description="Helical" evidence="2">
    <location>
        <begin position="1063"/>
        <end position="1089"/>
    </location>
</feature>
<feature type="transmembrane region" description="Helical" evidence="2">
    <location>
        <begin position="459"/>
        <end position="479"/>
    </location>
</feature>
<feature type="transmembrane region" description="Helical" evidence="2">
    <location>
        <begin position="362"/>
        <end position="395"/>
    </location>
</feature>
<feature type="chain" id="PRO_5016347156" evidence="3">
    <location>
        <begin position="25"/>
        <end position="1145"/>
    </location>
</feature>
<dbReference type="RefSeq" id="WP_010050850.1">
    <property type="nucleotide sequence ID" value="NZ_CP025958.1"/>
</dbReference>
<dbReference type="AlphaFoldDB" id="A0A2Z3H2J0"/>
<dbReference type="Proteomes" id="UP000245802">
    <property type="component" value="Chromosome"/>
</dbReference>
<dbReference type="GO" id="GO:0042910">
    <property type="term" value="F:xenobiotic transmembrane transporter activity"/>
    <property type="evidence" value="ECO:0007669"/>
    <property type="project" value="TreeGrafter"/>
</dbReference>
<keyword evidence="2" id="KW-0812">Transmembrane</keyword>
<reference evidence="4 5" key="1">
    <citation type="submission" date="2018-01" db="EMBL/GenBank/DDBJ databases">
        <title>G. obscuriglobus.</title>
        <authorList>
            <person name="Franke J."/>
            <person name="Blomberg W."/>
            <person name="Selmecki A."/>
        </authorList>
    </citation>
    <scope>NUCLEOTIDE SEQUENCE [LARGE SCALE GENOMIC DNA]</scope>
    <source>
        <strain evidence="4 5">DSM 5831</strain>
    </source>
</reference>
<keyword evidence="2" id="KW-0472">Membrane</keyword>
<sequence length="1145" mass="123266">MLDRVIALSLKNRFLVLLCAVAVAAAGAYQLARTPVDVFPDLNRPTVTVLTEAPGLAPEEVESLVTRPLEYQLNGSTDVRRVRSASGIGLSVVWVEFDWGTDIYRDRQIVSERLQLVRSRLPEGVNPVMAPISSIMGEVMLVGLRPAQSPATDAERLQQGMELRTFGEFAVRNRLLAVDGVSQVTVMGGHLKQYQVVTAPERLAAQNVTLEQLTEAARKANVLAGGGVMERGPKESLIRISGQSLTPDEIEDTPVVWRDNRAIRVRDVADVRFSGPVRRGDGSVRVKEGAAVTGGPAVILAVQKQPSANTLDLTPKLDQALADLREDAPPGTVIESRVFRQADFIRTAVDNVIEAIRDGTIWVFVVLVLFLASVRTSVITLTAIPLSVLVTVLVFGTFGATVNTMTLGGLAVAVGELVDDAIVDVENIFRRLNENRARERPEPSLKVIFKASSEVRNSIVYATLVVCLVVLPLFALSGLEGRMFAPLGLAYLVSLLASLAVSLTVTPVLSSFLLARGPARKHRDPLLLRALKWLDARLLRFTLRHPRPILAASLLLSLASAAFVFGMGSEFLPPFNEGTVTVNLQTPPGTSLAESGRVAALAEGRLLEIPEVVSVSRRTGRAEQDEHAEGVNVSELDVRLAPHEQPRPGFWAAAARAVPGLHRSGIDTAGRPHEAVLADIRDRVSSIPNVKPNVGQPISHRLDHVMSGVRAQVAVKVFGPDLQELRAAAGDIEAAMRGVPGVVDLQVEPQVEISQVRLRVKRQEAARYGLAPGDVARLLETAYKGRAVSTVLDRERFFDLVVWYDDAARNAPAVIGSTILDTPSGRRVALDQVAEVADTTGPNTLNHENIARRIVVSCNIQGRSLGDVVADIQRAVKPVEQALRAKGADYRIEDDGQYRAQQEANTRLLVLGTLAVFGVFVLLTRCLGSWRGALMVLGVNVPLAALGAVVALLLLNRPERAALDAAPWWRWPAVWAQATTLSVAHWVGFITLIGIVSRNGIMMIAHYIHLMKEEGETFGEAVIVRGSLERLAPVLMTAGVAVIGLVPLALGAGQPGKEILHPLAVVVIGGLVTSTVMDQVVTPAVFLLFGSKVYVPRASDGTGTNELWDDAWLTEGADTKLRGQTEARTESSSEAVTKQITGGAP</sequence>
<dbReference type="SUPFAM" id="SSF82714">
    <property type="entry name" value="Multidrug efflux transporter AcrB TolC docking domain, DN and DC subdomains"/>
    <property type="match status" value="2"/>
</dbReference>
<dbReference type="PRINTS" id="PR00702">
    <property type="entry name" value="ACRIFLAVINRP"/>
</dbReference>
<evidence type="ECO:0000256" key="1">
    <source>
        <dbReference type="SAM" id="MobiDB-lite"/>
    </source>
</evidence>
<keyword evidence="2" id="KW-1133">Transmembrane helix</keyword>
<evidence type="ECO:0000256" key="3">
    <source>
        <dbReference type="SAM" id="SignalP"/>
    </source>
</evidence>
<feature type="transmembrane region" description="Helical" evidence="2">
    <location>
        <begin position="549"/>
        <end position="568"/>
    </location>
</feature>
<dbReference type="InterPro" id="IPR027463">
    <property type="entry name" value="AcrB_DN_DC_subdom"/>
</dbReference>
<feature type="transmembrane region" description="Helical" evidence="2">
    <location>
        <begin position="908"/>
        <end position="927"/>
    </location>
</feature>
<dbReference type="Gene3D" id="3.30.2090.10">
    <property type="entry name" value="Multidrug efflux transporter AcrB TolC docking domain, DN and DC subdomains"/>
    <property type="match status" value="2"/>
</dbReference>
<feature type="transmembrane region" description="Helical" evidence="2">
    <location>
        <begin position="491"/>
        <end position="515"/>
    </location>
</feature>
<feature type="compositionally biased region" description="Polar residues" evidence="1">
    <location>
        <begin position="1132"/>
        <end position="1145"/>
    </location>
</feature>
<dbReference type="Pfam" id="PF00873">
    <property type="entry name" value="ACR_tran"/>
    <property type="match status" value="2"/>
</dbReference>
<proteinExistence type="predicted"/>
<organism evidence="4 5">
    <name type="scientific">Gemmata obscuriglobus</name>
    <dbReference type="NCBI Taxonomy" id="114"/>
    <lineage>
        <taxon>Bacteria</taxon>
        <taxon>Pseudomonadati</taxon>
        <taxon>Planctomycetota</taxon>
        <taxon>Planctomycetia</taxon>
        <taxon>Gemmatales</taxon>
        <taxon>Gemmataceae</taxon>
        <taxon>Gemmata</taxon>
    </lineage>
</organism>
<dbReference type="InterPro" id="IPR001036">
    <property type="entry name" value="Acrflvin-R"/>
</dbReference>
<feature type="transmembrane region" description="Helical" evidence="2">
    <location>
        <begin position="1031"/>
        <end position="1051"/>
    </location>
</feature>
<keyword evidence="5" id="KW-1185">Reference proteome</keyword>
<evidence type="ECO:0000313" key="4">
    <source>
        <dbReference type="EMBL" id="AWM39071.1"/>
    </source>
</evidence>
<evidence type="ECO:0000256" key="2">
    <source>
        <dbReference type="SAM" id="Phobius"/>
    </source>
</evidence>
<dbReference type="SUPFAM" id="SSF82866">
    <property type="entry name" value="Multidrug efflux transporter AcrB transmembrane domain"/>
    <property type="match status" value="2"/>
</dbReference>
<accession>A0A2Z3H2J0</accession>
<dbReference type="GO" id="GO:0005886">
    <property type="term" value="C:plasma membrane"/>
    <property type="evidence" value="ECO:0007669"/>
    <property type="project" value="TreeGrafter"/>
</dbReference>
<feature type="transmembrane region" description="Helical" evidence="2">
    <location>
        <begin position="934"/>
        <end position="955"/>
    </location>
</feature>
<dbReference type="PANTHER" id="PTHR32063">
    <property type="match status" value="1"/>
</dbReference>
<dbReference type="Gene3D" id="1.20.1640.10">
    <property type="entry name" value="Multidrug efflux transporter AcrB transmembrane domain"/>
    <property type="match status" value="2"/>
</dbReference>
<dbReference type="OrthoDB" id="219750at2"/>
<protein>
    <submittedName>
        <fullName evidence="4">CusA/CzcA family heavy metal efflux RND transporter</fullName>
    </submittedName>
</protein>
<gene>
    <name evidence="4" type="ORF">C1280_20180</name>
</gene>
<dbReference type="KEGG" id="gog:C1280_20180"/>